<dbReference type="InterPro" id="IPR005019">
    <property type="entry name" value="Adenine_glyco"/>
</dbReference>
<feature type="binding site" evidence="1">
    <location>
        <position position="178"/>
    </location>
    <ligand>
        <name>Zn(2+)</name>
        <dbReference type="ChEBI" id="CHEBI:29105"/>
    </ligand>
</feature>
<dbReference type="Pfam" id="PF03352">
    <property type="entry name" value="Adenine_glyco"/>
    <property type="match status" value="1"/>
</dbReference>
<feature type="binding site" evidence="1">
    <location>
        <position position="16"/>
    </location>
    <ligand>
        <name>Zn(2+)</name>
        <dbReference type="ChEBI" id="CHEBI:29105"/>
    </ligand>
</feature>
<dbReference type="InterPro" id="IPR052891">
    <property type="entry name" value="DNA-3mA_glycosylase"/>
</dbReference>
<dbReference type="Gene3D" id="1.10.340.30">
    <property type="entry name" value="Hypothetical protein, domain 2"/>
    <property type="match status" value="1"/>
</dbReference>
<dbReference type="PANTHER" id="PTHR30037:SF4">
    <property type="entry name" value="DNA-3-METHYLADENINE GLYCOSYLASE I"/>
    <property type="match status" value="1"/>
</dbReference>
<dbReference type="GeneID" id="89589331"/>
<dbReference type="Proteomes" id="UP000051658">
    <property type="component" value="Unassembled WGS sequence"/>
</dbReference>
<keyword evidence="3" id="KW-1185">Reference proteome</keyword>
<keyword evidence="1" id="KW-0862">Zinc</keyword>
<protein>
    <submittedName>
        <fullName evidence="2">DNA-3-methyladenine glycosylase I</fullName>
    </submittedName>
</protein>
<feature type="binding site" evidence="1">
    <location>
        <position position="4"/>
    </location>
    <ligand>
        <name>Zn(2+)</name>
        <dbReference type="ChEBI" id="CHEBI:29105"/>
    </ligand>
</feature>
<comment type="caution">
    <text evidence="2">The sequence shown here is derived from an EMBL/GenBank/DDBJ whole genome shotgun (WGS) entry which is preliminary data.</text>
</comment>
<gene>
    <name evidence="2" type="ORF">IV74_GL002341</name>
</gene>
<accession>A0A0R2HPD9</accession>
<reference evidence="2 3" key="1">
    <citation type="journal article" date="2015" name="Genome Announc.">
        <title>Expanding the biotechnology potential of lactobacilli through comparative genomics of 213 strains and associated genera.</title>
        <authorList>
            <person name="Sun Z."/>
            <person name="Harris H.M."/>
            <person name="McCann A."/>
            <person name="Guo C."/>
            <person name="Argimon S."/>
            <person name="Zhang W."/>
            <person name="Yang X."/>
            <person name="Jeffery I.B."/>
            <person name="Cooney J.C."/>
            <person name="Kagawa T.F."/>
            <person name="Liu W."/>
            <person name="Song Y."/>
            <person name="Salvetti E."/>
            <person name="Wrobel A."/>
            <person name="Rasinkangas P."/>
            <person name="Parkhill J."/>
            <person name="Rea M.C."/>
            <person name="O'Sullivan O."/>
            <person name="Ritari J."/>
            <person name="Douillard F.P."/>
            <person name="Paul Ross R."/>
            <person name="Yang R."/>
            <person name="Briner A.E."/>
            <person name="Felis G.E."/>
            <person name="de Vos W.M."/>
            <person name="Barrangou R."/>
            <person name="Klaenhammer T.R."/>
            <person name="Caufield P.W."/>
            <person name="Cui Y."/>
            <person name="Zhang H."/>
            <person name="O'Toole P.W."/>
        </authorList>
    </citation>
    <scope>NUCLEOTIDE SEQUENCE [LARGE SCALE GENOMIC DNA]</scope>
    <source>
        <strain evidence="2 3">DSM 20623</strain>
    </source>
</reference>
<dbReference type="eggNOG" id="COG2818">
    <property type="taxonomic scope" value="Bacteria"/>
</dbReference>
<feature type="binding site" evidence="1">
    <location>
        <position position="174"/>
    </location>
    <ligand>
        <name>Zn(2+)</name>
        <dbReference type="ChEBI" id="CHEBI:29105"/>
    </ligand>
</feature>
<dbReference type="PATRIC" id="fig|1449336.4.peg.2379"/>
<keyword evidence="1" id="KW-0479">Metal-binding</keyword>
<dbReference type="RefSeq" id="WP_034568817.1">
    <property type="nucleotide sequence ID" value="NZ_JQBS01000035.1"/>
</dbReference>
<dbReference type="AlphaFoldDB" id="A0A0R2HPD9"/>
<evidence type="ECO:0000313" key="2">
    <source>
        <dbReference type="EMBL" id="KRN54754.1"/>
    </source>
</evidence>
<name>A0A0R2HPD9_CARDV</name>
<dbReference type="PANTHER" id="PTHR30037">
    <property type="entry name" value="DNA-3-METHYLADENINE GLYCOSYLASE 1"/>
    <property type="match status" value="1"/>
</dbReference>
<sequence length="188" mass="22007">MERCAWAKKELDIRYHDEEWGNPHHSEASLFELLILETMQAGLSWSTILVKRENYREALDQFDYHKIASYSDEKVEELMNNAGIIRNRLKIKSIIKNAQAFIKVQKEWGSFDRYLWSFVDYQTIDNQFESIAEVPAQTELSNQLAKDLKKRGFSFIGPVTCYAFMQAAGLINDHTMNCSYRMAVNYDK</sequence>
<dbReference type="GO" id="GO:0008725">
    <property type="term" value="F:DNA-3-methyladenine glycosylase activity"/>
    <property type="evidence" value="ECO:0007669"/>
    <property type="project" value="InterPro"/>
</dbReference>
<dbReference type="GO" id="GO:0006284">
    <property type="term" value="P:base-excision repair"/>
    <property type="evidence" value="ECO:0007669"/>
    <property type="project" value="InterPro"/>
</dbReference>
<proteinExistence type="predicted"/>
<evidence type="ECO:0000313" key="3">
    <source>
        <dbReference type="Proteomes" id="UP000051658"/>
    </source>
</evidence>
<evidence type="ECO:0000256" key="1">
    <source>
        <dbReference type="PIRSR" id="PIRSR605019-1"/>
    </source>
</evidence>
<dbReference type="InterPro" id="IPR011257">
    <property type="entry name" value="DNA_glycosylase"/>
</dbReference>
<dbReference type="EMBL" id="JQBS01000035">
    <property type="protein sequence ID" value="KRN54754.1"/>
    <property type="molecule type" value="Genomic_DNA"/>
</dbReference>
<dbReference type="GO" id="GO:0046872">
    <property type="term" value="F:metal ion binding"/>
    <property type="evidence" value="ECO:0007669"/>
    <property type="project" value="UniProtKB-KW"/>
</dbReference>
<organism evidence="2 3">
    <name type="scientific">Carnobacterium divergens DSM 20623</name>
    <dbReference type="NCBI Taxonomy" id="1449336"/>
    <lineage>
        <taxon>Bacteria</taxon>
        <taxon>Bacillati</taxon>
        <taxon>Bacillota</taxon>
        <taxon>Bacilli</taxon>
        <taxon>Lactobacillales</taxon>
        <taxon>Carnobacteriaceae</taxon>
        <taxon>Carnobacterium</taxon>
    </lineage>
</organism>
<dbReference type="SUPFAM" id="SSF48150">
    <property type="entry name" value="DNA-glycosylase"/>
    <property type="match status" value="1"/>
</dbReference>